<sequence>MGSSFKSNFNQTKAVWAVFFAAIIAFMGLGLVDPILPVISQQLGASQTEVALLFTGYSAVMAIAMLVTGAISTRLGIKKTLILGVAIIAVFSTLSGFSDNVWTIILLRCAWGFGNALFVAVALNAIVSFSNNQTHTTIILYETAVGLGFSIGPLAGGLLGNMSWKFPFFGVGILMVLGLILLAILIPGSKKTNENNNSNNKEEEGGKSLLDPFRAMKHKHISVLSIFAFLYNFGFFTLFAYSPFVLGLDAQGIGFVFLGWGILLAISSIFMAPKIRDRFGTFNSIYYVLSLFVVLLFIMGIFTSVQWIMIIAIITSGILIGNNNTLLTTAILHASDVDKSTTSAAYNFVRFIGSAIAPLLAAFLGEHFFPSIPFLVGGIFVLTAIIFLFVNRKYLPNVDVVESKFVETSLK</sequence>
<comment type="caution">
    <text evidence="7">The sequence shown here is derived from an EMBL/GenBank/DDBJ whole genome shotgun (WGS) entry which is preliminary data.</text>
</comment>
<evidence type="ECO:0000256" key="2">
    <source>
        <dbReference type="ARBA" id="ARBA00022692"/>
    </source>
</evidence>
<keyword evidence="2 5" id="KW-0812">Transmembrane</keyword>
<dbReference type="InterPro" id="IPR036259">
    <property type="entry name" value="MFS_trans_sf"/>
</dbReference>
<dbReference type="Gene3D" id="1.20.1250.20">
    <property type="entry name" value="MFS general substrate transporter like domains"/>
    <property type="match status" value="1"/>
</dbReference>
<feature type="transmembrane region" description="Helical" evidence="5">
    <location>
        <begin position="253"/>
        <end position="272"/>
    </location>
</feature>
<dbReference type="PANTHER" id="PTHR43683:SF1">
    <property type="entry name" value="MULTIDRUG EFFLUX PROTEIN YFMO"/>
    <property type="match status" value="1"/>
</dbReference>
<keyword evidence="3 5" id="KW-1133">Transmembrane helix</keyword>
<dbReference type="AlphaFoldDB" id="A0A166CGX6"/>
<feature type="domain" description="Major facilitator superfamily (MFS) profile" evidence="6">
    <location>
        <begin position="14"/>
        <end position="395"/>
    </location>
</feature>
<evidence type="ECO:0000256" key="1">
    <source>
        <dbReference type="ARBA" id="ARBA00004141"/>
    </source>
</evidence>
<feature type="transmembrane region" description="Helical" evidence="5">
    <location>
        <begin position="308"/>
        <end position="332"/>
    </location>
</feature>
<dbReference type="PRINTS" id="PR01035">
    <property type="entry name" value="TCRTETA"/>
</dbReference>
<dbReference type="PANTHER" id="PTHR43683">
    <property type="entry name" value="MULTIDRUG EFFLUX PROTEIN YFMO"/>
    <property type="match status" value="1"/>
</dbReference>
<feature type="transmembrane region" description="Helical" evidence="5">
    <location>
        <begin position="371"/>
        <end position="390"/>
    </location>
</feature>
<dbReference type="InterPro" id="IPR011701">
    <property type="entry name" value="MFS"/>
</dbReference>
<feature type="transmembrane region" description="Helical" evidence="5">
    <location>
        <begin position="14"/>
        <end position="32"/>
    </location>
</feature>
<feature type="transmembrane region" description="Helical" evidence="5">
    <location>
        <begin position="166"/>
        <end position="186"/>
    </location>
</feature>
<dbReference type="Proteomes" id="UP000077066">
    <property type="component" value="Unassembled WGS sequence"/>
</dbReference>
<feature type="transmembrane region" description="Helical" evidence="5">
    <location>
        <begin position="104"/>
        <end position="127"/>
    </location>
</feature>
<dbReference type="Pfam" id="PF07690">
    <property type="entry name" value="MFS_1"/>
    <property type="match status" value="1"/>
</dbReference>
<dbReference type="SUPFAM" id="SSF103473">
    <property type="entry name" value="MFS general substrate transporter"/>
    <property type="match status" value="1"/>
</dbReference>
<dbReference type="OrthoDB" id="8919at2157"/>
<dbReference type="PATRIC" id="fig|55758.3.peg.1033"/>
<protein>
    <submittedName>
        <fullName evidence="7">Multidrug efflux protein YfmO</fullName>
    </submittedName>
</protein>
<feature type="transmembrane region" description="Helical" evidence="5">
    <location>
        <begin position="221"/>
        <end position="241"/>
    </location>
</feature>
<organism evidence="7 8">
    <name type="scientific">Methanobrevibacter filiformis</name>
    <dbReference type="NCBI Taxonomy" id="55758"/>
    <lineage>
        <taxon>Archaea</taxon>
        <taxon>Methanobacteriati</taxon>
        <taxon>Methanobacteriota</taxon>
        <taxon>Methanomada group</taxon>
        <taxon>Methanobacteria</taxon>
        <taxon>Methanobacteriales</taxon>
        <taxon>Methanobacteriaceae</taxon>
        <taxon>Methanobrevibacter</taxon>
    </lineage>
</organism>
<feature type="transmembrane region" description="Helical" evidence="5">
    <location>
        <begin position="344"/>
        <end position="365"/>
    </location>
</feature>
<accession>A0A166CGX6</accession>
<evidence type="ECO:0000256" key="4">
    <source>
        <dbReference type="ARBA" id="ARBA00023136"/>
    </source>
</evidence>
<dbReference type="CDD" id="cd17474">
    <property type="entry name" value="MFS_YfmO_like"/>
    <property type="match status" value="1"/>
</dbReference>
<feature type="transmembrane region" description="Helical" evidence="5">
    <location>
        <begin position="52"/>
        <end position="73"/>
    </location>
</feature>
<dbReference type="GO" id="GO:0022857">
    <property type="term" value="F:transmembrane transporter activity"/>
    <property type="evidence" value="ECO:0007669"/>
    <property type="project" value="InterPro"/>
</dbReference>
<evidence type="ECO:0000256" key="5">
    <source>
        <dbReference type="SAM" id="Phobius"/>
    </source>
</evidence>
<dbReference type="InterPro" id="IPR001958">
    <property type="entry name" value="Tet-R_TetA/multi-R_MdtG-like"/>
</dbReference>
<dbReference type="STRING" id="55758.MBFIL_09100"/>
<evidence type="ECO:0000313" key="7">
    <source>
        <dbReference type="EMBL" id="KZX14217.1"/>
    </source>
</evidence>
<keyword evidence="4 5" id="KW-0472">Membrane</keyword>
<evidence type="ECO:0000256" key="3">
    <source>
        <dbReference type="ARBA" id="ARBA00022989"/>
    </source>
</evidence>
<dbReference type="EMBL" id="LWMT01000170">
    <property type="protein sequence ID" value="KZX14217.1"/>
    <property type="molecule type" value="Genomic_DNA"/>
</dbReference>
<dbReference type="PROSITE" id="PS50850">
    <property type="entry name" value="MFS"/>
    <property type="match status" value="1"/>
</dbReference>
<evidence type="ECO:0000313" key="8">
    <source>
        <dbReference type="Proteomes" id="UP000077066"/>
    </source>
</evidence>
<dbReference type="GO" id="GO:0016020">
    <property type="term" value="C:membrane"/>
    <property type="evidence" value="ECO:0007669"/>
    <property type="project" value="UniProtKB-SubCell"/>
</dbReference>
<feature type="transmembrane region" description="Helical" evidence="5">
    <location>
        <begin position="284"/>
        <end position="302"/>
    </location>
</feature>
<dbReference type="RefSeq" id="WP_066971934.1">
    <property type="nucleotide sequence ID" value="NZ_LWMT01000170.1"/>
</dbReference>
<comment type="subcellular location">
    <subcellularLocation>
        <location evidence="1">Membrane</location>
        <topology evidence="1">Multi-pass membrane protein</topology>
    </subcellularLocation>
</comment>
<proteinExistence type="predicted"/>
<gene>
    <name evidence="7" type="primary">yfmO</name>
    <name evidence="7" type="ORF">MBFIL_09100</name>
</gene>
<feature type="transmembrane region" description="Helical" evidence="5">
    <location>
        <begin position="80"/>
        <end position="98"/>
    </location>
</feature>
<keyword evidence="8" id="KW-1185">Reference proteome</keyword>
<feature type="transmembrane region" description="Helical" evidence="5">
    <location>
        <begin position="139"/>
        <end position="160"/>
    </location>
</feature>
<dbReference type="InterPro" id="IPR053200">
    <property type="entry name" value="YfmO-like"/>
</dbReference>
<name>A0A166CGX6_9EURY</name>
<reference evidence="7 8" key="1">
    <citation type="submission" date="2016-04" db="EMBL/GenBank/DDBJ databases">
        <title>Genome sequence of Methanobrevibacter filiformis DSM 11501.</title>
        <authorList>
            <person name="Poehlein A."/>
            <person name="Seedorf H."/>
            <person name="Daniel R."/>
        </authorList>
    </citation>
    <scope>NUCLEOTIDE SEQUENCE [LARGE SCALE GENOMIC DNA]</scope>
    <source>
        <strain evidence="7 8">DSM 11501</strain>
    </source>
</reference>
<evidence type="ECO:0000259" key="6">
    <source>
        <dbReference type="PROSITE" id="PS50850"/>
    </source>
</evidence>
<dbReference type="InterPro" id="IPR020846">
    <property type="entry name" value="MFS_dom"/>
</dbReference>